<keyword evidence="3" id="KW-1185">Reference proteome</keyword>
<dbReference type="Gene3D" id="1.10.10.410">
    <property type="match status" value="1"/>
</dbReference>
<dbReference type="InterPro" id="IPR023168">
    <property type="entry name" value="GatB_Yqey_C_2"/>
</dbReference>
<evidence type="ECO:0008006" key="4">
    <source>
        <dbReference type="Google" id="ProtNLM"/>
    </source>
</evidence>
<keyword evidence="1" id="KW-0175">Coiled coil</keyword>
<dbReference type="Pfam" id="PF09424">
    <property type="entry name" value="YqeY"/>
    <property type="match status" value="1"/>
</dbReference>
<dbReference type="Proteomes" id="UP000234748">
    <property type="component" value="Unassembled WGS sequence"/>
</dbReference>
<dbReference type="PANTHER" id="PTHR28055">
    <property type="entry name" value="ALTERED INHERITANCE OF MITOCHONDRIA PROTEIN 41, MITOCHONDRIAL"/>
    <property type="match status" value="1"/>
</dbReference>
<organism evidence="2 3">
    <name type="scientific">Peribacillus deserti</name>
    <dbReference type="NCBI Taxonomy" id="673318"/>
    <lineage>
        <taxon>Bacteria</taxon>
        <taxon>Bacillati</taxon>
        <taxon>Bacillota</taxon>
        <taxon>Bacilli</taxon>
        <taxon>Bacillales</taxon>
        <taxon>Bacillaceae</taxon>
        <taxon>Peribacillus</taxon>
    </lineage>
</organism>
<dbReference type="RefSeq" id="WP_101640622.1">
    <property type="nucleotide sequence ID" value="NZ_PGUY01000014.1"/>
</dbReference>
<accession>A0A2N5M9C9</accession>
<dbReference type="SUPFAM" id="SSF89095">
    <property type="entry name" value="GatB/YqeY motif"/>
    <property type="match status" value="1"/>
</dbReference>
<dbReference type="InterPro" id="IPR003789">
    <property type="entry name" value="Asn/Gln_tRNA_amidoTrase-B-like"/>
</dbReference>
<comment type="caution">
    <text evidence="2">The sequence shown here is derived from an EMBL/GenBank/DDBJ whole genome shotgun (WGS) entry which is preliminary data.</text>
</comment>
<dbReference type="EMBL" id="PGUY01000014">
    <property type="protein sequence ID" value="PLT30960.1"/>
    <property type="molecule type" value="Genomic_DNA"/>
</dbReference>
<protein>
    <recommendedName>
        <fullName evidence="4">GatB/YqeY domain-containing protein</fullName>
    </recommendedName>
</protein>
<feature type="coiled-coil region" evidence="1">
    <location>
        <begin position="4"/>
        <end position="71"/>
    </location>
</feature>
<dbReference type="InterPro" id="IPR019004">
    <property type="entry name" value="YqeY/Aim41"/>
</dbReference>
<dbReference type="OrthoDB" id="9794041at2"/>
<dbReference type="PANTHER" id="PTHR28055:SF1">
    <property type="entry name" value="ALTERED INHERITANCE OF MITOCHONDRIA PROTEIN 41, MITOCHONDRIAL"/>
    <property type="match status" value="1"/>
</dbReference>
<evidence type="ECO:0000256" key="1">
    <source>
        <dbReference type="SAM" id="Coils"/>
    </source>
</evidence>
<sequence length="151" mass="17195">MSLLERLNNDMKQAMKNKDKDKLSVIRMLKASLQNEAIKHKKQELTEEEELTVLSRELKQRKDSLQEFENAGRQDLADKLLTEINYVEVYMPEQLSEEEVSEIVKQTILEVNAVSKADMGKVMGAVLPKVKGKADGSLVNKLVQQHLSQTN</sequence>
<proteinExistence type="predicted"/>
<reference evidence="2 3" key="1">
    <citation type="submission" date="2017-11" db="EMBL/GenBank/DDBJ databases">
        <title>Comparitive Functional Genomics of Dry Heat Resistant strains isolated from the Viking Spacecraft.</title>
        <authorList>
            <person name="Seuylemezian A."/>
            <person name="Cooper K."/>
            <person name="Vaishampayan P."/>
        </authorList>
    </citation>
    <scope>NUCLEOTIDE SEQUENCE [LARGE SCALE GENOMIC DNA]</scope>
    <source>
        <strain evidence="2 3">V1-29</strain>
    </source>
</reference>
<name>A0A2N5M9C9_9BACI</name>
<dbReference type="GO" id="GO:0016884">
    <property type="term" value="F:carbon-nitrogen ligase activity, with glutamine as amido-N-donor"/>
    <property type="evidence" value="ECO:0007669"/>
    <property type="project" value="InterPro"/>
</dbReference>
<evidence type="ECO:0000313" key="2">
    <source>
        <dbReference type="EMBL" id="PLT30960.1"/>
    </source>
</evidence>
<dbReference type="AlphaFoldDB" id="A0A2N5M9C9"/>
<evidence type="ECO:0000313" key="3">
    <source>
        <dbReference type="Proteomes" id="UP000234748"/>
    </source>
</evidence>
<gene>
    <name evidence="2" type="ORF">CUU66_05270</name>
</gene>
<dbReference type="InterPro" id="IPR042184">
    <property type="entry name" value="YqeY/Aim41_N"/>
</dbReference>
<dbReference type="Gene3D" id="1.10.1510.10">
    <property type="entry name" value="Uncharacterised protein YqeY/AIM41 PF09424, N-terminal domain"/>
    <property type="match status" value="1"/>
</dbReference>